<dbReference type="GO" id="GO:0000272">
    <property type="term" value="P:polysaccharide catabolic process"/>
    <property type="evidence" value="ECO:0007669"/>
    <property type="project" value="UniProtKB-KW"/>
</dbReference>
<keyword evidence="2" id="KW-0378">Hydrolase</keyword>
<dbReference type="InterPro" id="IPR013319">
    <property type="entry name" value="GH11/12"/>
</dbReference>
<dbReference type="EMBL" id="BSXW01000714">
    <property type="protein sequence ID" value="GMF28459.1"/>
    <property type="molecule type" value="Genomic_DNA"/>
</dbReference>
<dbReference type="Pfam" id="PF01670">
    <property type="entry name" value="Glyco_hydro_12"/>
    <property type="match status" value="1"/>
</dbReference>
<dbReference type="GO" id="GO:0008810">
    <property type="term" value="F:cellulase activity"/>
    <property type="evidence" value="ECO:0007669"/>
    <property type="project" value="InterPro"/>
</dbReference>
<dbReference type="AlphaFoldDB" id="A0A9W6X374"/>
<evidence type="ECO:0000313" key="3">
    <source>
        <dbReference type="EMBL" id="GMF28459.1"/>
    </source>
</evidence>
<keyword evidence="2" id="KW-0624">Polysaccharide degradation</keyword>
<dbReference type="OrthoDB" id="95118at2759"/>
<keyword evidence="2" id="KW-0119">Carbohydrate metabolism</keyword>
<evidence type="ECO:0000313" key="4">
    <source>
        <dbReference type="Proteomes" id="UP001165083"/>
    </source>
</evidence>
<proteinExistence type="inferred from homology"/>
<organism evidence="3 4">
    <name type="scientific">Phytophthora lilii</name>
    <dbReference type="NCBI Taxonomy" id="2077276"/>
    <lineage>
        <taxon>Eukaryota</taxon>
        <taxon>Sar</taxon>
        <taxon>Stramenopiles</taxon>
        <taxon>Oomycota</taxon>
        <taxon>Peronosporomycetes</taxon>
        <taxon>Peronosporales</taxon>
        <taxon>Peronosporaceae</taxon>
        <taxon>Phytophthora</taxon>
    </lineage>
</organism>
<accession>A0A9W6X374</accession>
<evidence type="ECO:0000256" key="2">
    <source>
        <dbReference type="RuleBase" id="RU361163"/>
    </source>
</evidence>
<protein>
    <submittedName>
        <fullName evidence="3">Unnamed protein product</fullName>
    </submittedName>
</protein>
<keyword evidence="2" id="KW-0326">Glycosidase</keyword>
<keyword evidence="4" id="KW-1185">Reference proteome</keyword>
<reference evidence="3" key="1">
    <citation type="submission" date="2023-04" db="EMBL/GenBank/DDBJ databases">
        <title>Phytophthora lilii NBRC 32176.</title>
        <authorList>
            <person name="Ichikawa N."/>
            <person name="Sato H."/>
            <person name="Tonouchi N."/>
        </authorList>
    </citation>
    <scope>NUCLEOTIDE SEQUENCE</scope>
    <source>
        <strain evidence="3">NBRC 32176</strain>
    </source>
</reference>
<sequence length="305" mass="33573">MDALFMLINLSDGTSDSLQPDEFIRARLSTFHSTFHFDQRRSTCTVKRSTMKFSVVVATVASLAASVISAEKMCGDWDNVQVGEYTLYNNLWGKNNDPGTGHQCTSLNFVSDGSRTVGWSTEYKWGGITWNVKGYPNVGLHFKPVELANVESIPTTINYTYEYEPTTTANVAYDLFTSSTPDGDFEFEVMVWLAAIGTAWPLASEGKNIKNITVSGVEFMLNHGANGNMTVFSYVASELTENFSGDLVEFIDNLPQDVAPDAKQYLTKVQCGTESYHAESASMNVSSYTVAVNTLMQGDVGFSQK</sequence>
<dbReference type="PANTHER" id="PTHR34002:SF9">
    <property type="entry name" value="XYLOGLUCAN-SPECIFIC ENDO-BETA-1,4-GLUCANASE A"/>
    <property type="match status" value="1"/>
</dbReference>
<comment type="similarity">
    <text evidence="1 2">Belongs to the glycosyl hydrolase 12 (cellulase H) family.</text>
</comment>
<dbReference type="Proteomes" id="UP001165083">
    <property type="component" value="Unassembled WGS sequence"/>
</dbReference>
<gene>
    <name evidence="3" type="ORF">Plil01_001198400</name>
</gene>
<evidence type="ECO:0000256" key="1">
    <source>
        <dbReference type="ARBA" id="ARBA00005519"/>
    </source>
</evidence>
<name>A0A9W6X374_9STRA</name>
<comment type="caution">
    <text evidence="3">The sequence shown here is derived from an EMBL/GenBank/DDBJ whole genome shotgun (WGS) entry which is preliminary data.</text>
</comment>
<dbReference type="InterPro" id="IPR013320">
    <property type="entry name" value="ConA-like_dom_sf"/>
</dbReference>
<dbReference type="InterPro" id="IPR002594">
    <property type="entry name" value="GH12"/>
</dbReference>
<dbReference type="SUPFAM" id="SSF49899">
    <property type="entry name" value="Concanavalin A-like lectins/glucanases"/>
    <property type="match status" value="1"/>
</dbReference>
<dbReference type="PANTHER" id="PTHR34002">
    <property type="entry name" value="BLR1656 PROTEIN"/>
    <property type="match status" value="1"/>
</dbReference>
<dbReference type="Gene3D" id="2.60.120.180">
    <property type="match status" value="1"/>
</dbReference>